<name>A0A7D5GIR0_9EURY</name>
<protein>
    <submittedName>
        <fullName evidence="1">GrpB family protein</fullName>
    </submittedName>
</protein>
<sequence>MVDPYADDIELVSSIHDEWRDRFREESERVEDALAERGLDGAVVRIEHVGSTAVPGLAAKDIIDLDVVVAEEAVPDVSSAMVSELGGDRHENSDAWHPVFRAVEGQRFNDHVFARSADGWRRSVVTREVLRADPAVRAEYESLKRRLAADYDDMDEYSREKTAFVDGLLETARERDLGLDVRVPAP</sequence>
<evidence type="ECO:0000313" key="1">
    <source>
        <dbReference type="EMBL" id="QLG26347.1"/>
    </source>
</evidence>
<evidence type="ECO:0000313" key="2">
    <source>
        <dbReference type="Proteomes" id="UP000509750"/>
    </source>
</evidence>
<gene>
    <name evidence="1" type="ORF">HUG10_01780</name>
</gene>
<dbReference type="Gene3D" id="3.30.460.10">
    <property type="entry name" value="Beta Polymerase, domain 2"/>
    <property type="match status" value="1"/>
</dbReference>
<dbReference type="PANTHER" id="PTHR34822">
    <property type="entry name" value="GRPB DOMAIN PROTEIN (AFU_ORTHOLOGUE AFUA_1G01530)"/>
    <property type="match status" value="1"/>
</dbReference>
<accession>A0A7D5GIR0</accession>
<dbReference type="GeneID" id="56027523"/>
<proteinExistence type="predicted"/>
<reference evidence="1 2" key="1">
    <citation type="submission" date="2020-07" db="EMBL/GenBank/DDBJ databases">
        <title>Gai3-2, isolated from salt lake.</title>
        <authorList>
            <person name="Cui H."/>
            <person name="Shi X."/>
        </authorList>
    </citation>
    <scope>NUCLEOTIDE SEQUENCE [LARGE SCALE GENOMIC DNA]</scope>
    <source>
        <strain evidence="1 2">Gai3-2</strain>
    </source>
</reference>
<dbReference type="Pfam" id="PF04229">
    <property type="entry name" value="GrpB"/>
    <property type="match status" value="1"/>
</dbReference>
<dbReference type="EMBL" id="CP058529">
    <property type="protein sequence ID" value="QLG26347.1"/>
    <property type="molecule type" value="Genomic_DNA"/>
</dbReference>
<keyword evidence="2" id="KW-1185">Reference proteome</keyword>
<dbReference type="InterPro" id="IPR043519">
    <property type="entry name" value="NT_sf"/>
</dbReference>
<dbReference type="AlphaFoldDB" id="A0A7D5GIR0"/>
<dbReference type="OrthoDB" id="330317at2157"/>
<dbReference type="RefSeq" id="WP_179167922.1">
    <property type="nucleotide sequence ID" value="NZ_CP058529.1"/>
</dbReference>
<dbReference type="PANTHER" id="PTHR34822:SF1">
    <property type="entry name" value="GRPB FAMILY PROTEIN"/>
    <property type="match status" value="1"/>
</dbReference>
<dbReference type="SUPFAM" id="SSF81301">
    <property type="entry name" value="Nucleotidyltransferase"/>
    <property type="match status" value="1"/>
</dbReference>
<dbReference type="InterPro" id="IPR007344">
    <property type="entry name" value="GrpB/CoaE"/>
</dbReference>
<dbReference type="KEGG" id="halg:HUG10_01780"/>
<organism evidence="1 2">
    <name type="scientific">Halorarum halophilum</name>
    <dbReference type="NCBI Taxonomy" id="2743090"/>
    <lineage>
        <taxon>Archaea</taxon>
        <taxon>Methanobacteriati</taxon>
        <taxon>Methanobacteriota</taxon>
        <taxon>Stenosarchaea group</taxon>
        <taxon>Halobacteria</taxon>
        <taxon>Halobacteriales</taxon>
        <taxon>Haloferacaceae</taxon>
        <taxon>Halorarum</taxon>
    </lineage>
</organism>
<dbReference type="Proteomes" id="UP000509750">
    <property type="component" value="Chromosome"/>
</dbReference>